<evidence type="ECO:0000256" key="1">
    <source>
        <dbReference type="SAM" id="Coils"/>
    </source>
</evidence>
<reference evidence="2" key="1">
    <citation type="submission" date="2022-12" db="EMBL/GenBank/DDBJ databases">
        <title>Reference genome sequencing for broad-spectrum identification of bacterial and archaeal isolates by mass spectrometry.</title>
        <authorList>
            <person name="Sekiguchi Y."/>
            <person name="Tourlousse D.M."/>
        </authorList>
    </citation>
    <scope>NUCLEOTIDE SEQUENCE</scope>
    <source>
        <strain evidence="2">10succ1</strain>
    </source>
</reference>
<dbReference type="InterPro" id="IPR008840">
    <property type="entry name" value="Sipho_Gp157"/>
</dbReference>
<organism evidence="2 3">
    <name type="scientific">Propionigenium maris DSM 9537</name>
    <dbReference type="NCBI Taxonomy" id="1123000"/>
    <lineage>
        <taxon>Bacteria</taxon>
        <taxon>Fusobacteriati</taxon>
        <taxon>Fusobacteriota</taxon>
        <taxon>Fusobacteriia</taxon>
        <taxon>Fusobacteriales</taxon>
        <taxon>Fusobacteriaceae</taxon>
        <taxon>Propionigenium</taxon>
    </lineage>
</organism>
<dbReference type="EMBL" id="BSDY01000024">
    <property type="protein sequence ID" value="GLI57787.1"/>
    <property type="molecule type" value="Genomic_DNA"/>
</dbReference>
<evidence type="ECO:0000313" key="2">
    <source>
        <dbReference type="EMBL" id="GLI57787.1"/>
    </source>
</evidence>
<feature type="coiled-coil region" evidence="1">
    <location>
        <begin position="20"/>
        <end position="72"/>
    </location>
</feature>
<sequence length="164" mass="19114">MKLYAIKDAMIDTLDIFLESEQEEINKEFYQETMKVLKEELSHKSSNIIKYLTNLDGEVSTLKSEIDRLTKVKKVRERKIANLKSYLITTMQSLEKKKVETELGTYGLRKSIALKVLDINKIPEKYLREKREVTVDKRELSNFIKAGHIIEGATLVENYSLQIK</sequence>
<accession>A0A9W6GNR4</accession>
<dbReference type="AlphaFoldDB" id="A0A9W6GNR4"/>
<keyword evidence="3" id="KW-1185">Reference proteome</keyword>
<dbReference type="RefSeq" id="WP_281837463.1">
    <property type="nucleotide sequence ID" value="NZ_BSDY01000024.1"/>
</dbReference>
<evidence type="ECO:0008006" key="4">
    <source>
        <dbReference type="Google" id="ProtNLM"/>
    </source>
</evidence>
<keyword evidence="1" id="KW-0175">Coiled coil</keyword>
<protein>
    <recommendedName>
        <fullName evidence="4">Virus Gp157</fullName>
    </recommendedName>
</protein>
<comment type="caution">
    <text evidence="2">The sequence shown here is derived from an EMBL/GenBank/DDBJ whole genome shotgun (WGS) entry which is preliminary data.</text>
</comment>
<gene>
    <name evidence="2" type="ORF">PM10SUCC1_33010</name>
</gene>
<dbReference type="Proteomes" id="UP001144471">
    <property type="component" value="Unassembled WGS sequence"/>
</dbReference>
<proteinExistence type="predicted"/>
<dbReference type="Pfam" id="PF05565">
    <property type="entry name" value="Sipho_Gp157"/>
    <property type="match status" value="1"/>
</dbReference>
<evidence type="ECO:0000313" key="3">
    <source>
        <dbReference type="Proteomes" id="UP001144471"/>
    </source>
</evidence>
<name>A0A9W6GNR4_9FUSO</name>